<accession>A0A927ZLV6</accession>
<sequence>MLIRSQDKKTLINLRNIESIDIIGYKVEGTISTQDEENANTWYITYSGYEKMLFIGRYSTEAKAIKVLDMIQMANFRVEKMKMIYSYSGHLSNSCIQDFTFQMPQDDGGITWEDI</sequence>
<gene>
    <name evidence="1" type="ORF">E7215_17020</name>
</gene>
<evidence type="ECO:0000313" key="2">
    <source>
        <dbReference type="Proteomes" id="UP000768462"/>
    </source>
</evidence>
<dbReference type="AlphaFoldDB" id="A0A927ZLV6"/>
<protein>
    <submittedName>
        <fullName evidence="1">Uncharacterized protein</fullName>
    </submittedName>
</protein>
<dbReference type="Proteomes" id="UP000768462">
    <property type="component" value="Unassembled WGS sequence"/>
</dbReference>
<evidence type="ECO:0000313" key="1">
    <source>
        <dbReference type="EMBL" id="MBE6061844.1"/>
    </source>
</evidence>
<reference evidence="1" key="1">
    <citation type="submission" date="2019-04" db="EMBL/GenBank/DDBJ databases">
        <title>Evolution of Biomass-Degrading Anaerobic Consortia Revealed by Metagenomics.</title>
        <authorList>
            <person name="Peng X."/>
        </authorList>
    </citation>
    <scope>NUCLEOTIDE SEQUENCE</scope>
    <source>
        <strain evidence="1">SIG254</strain>
    </source>
</reference>
<comment type="caution">
    <text evidence="1">The sequence shown here is derived from an EMBL/GenBank/DDBJ whole genome shotgun (WGS) entry which is preliminary data.</text>
</comment>
<proteinExistence type="predicted"/>
<organism evidence="1 2">
    <name type="scientific">Clostridium sulfidigenes</name>
    <dbReference type="NCBI Taxonomy" id="318464"/>
    <lineage>
        <taxon>Bacteria</taxon>
        <taxon>Bacillati</taxon>
        <taxon>Bacillota</taxon>
        <taxon>Clostridia</taxon>
        <taxon>Eubacteriales</taxon>
        <taxon>Clostridiaceae</taxon>
        <taxon>Clostridium</taxon>
    </lineage>
</organism>
<dbReference type="EMBL" id="SVCM01000203">
    <property type="protein sequence ID" value="MBE6061844.1"/>
    <property type="molecule type" value="Genomic_DNA"/>
</dbReference>
<name>A0A927ZLV6_9CLOT</name>